<comment type="similarity">
    <text evidence="14 15">Belongs to the BABAM2 family.</text>
</comment>
<dbReference type="PANTHER" id="PTHR15189">
    <property type="entry name" value="BRISC AND BRCA1-A COMPLEX MEMBER 2"/>
    <property type="match status" value="1"/>
</dbReference>
<evidence type="ECO:0000256" key="13">
    <source>
        <dbReference type="ARBA" id="ARBA00023306"/>
    </source>
</evidence>
<keyword evidence="3 15" id="KW-0963">Cytoplasm</keyword>
<dbReference type="AlphaFoldDB" id="A0A6A7FQY6"/>
<protein>
    <recommendedName>
        <fullName evidence="2 15">BRISC and BRCA1-A complex member 2</fullName>
    </recommendedName>
</protein>
<evidence type="ECO:0000256" key="4">
    <source>
        <dbReference type="ARBA" id="ARBA00022618"/>
    </source>
</evidence>
<dbReference type="GO" id="GO:0070531">
    <property type="term" value="C:BRCA1-A complex"/>
    <property type="evidence" value="ECO:0007669"/>
    <property type="project" value="UniProtKB-UniRule"/>
</dbReference>
<keyword evidence="4 15" id="KW-0132">Cell division</keyword>
<dbReference type="GO" id="GO:0010212">
    <property type="term" value="P:response to ionizing radiation"/>
    <property type="evidence" value="ECO:0007669"/>
    <property type="project" value="UniProtKB-UniRule"/>
</dbReference>
<evidence type="ECO:0000256" key="10">
    <source>
        <dbReference type="ARBA" id="ARBA00022853"/>
    </source>
</evidence>
<dbReference type="Pfam" id="PF06113">
    <property type="entry name" value="BRE"/>
    <property type="match status" value="1"/>
</dbReference>
<evidence type="ECO:0000313" key="16">
    <source>
        <dbReference type="EMBL" id="LAC20624.1"/>
    </source>
</evidence>
<dbReference type="GO" id="GO:0005737">
    <property type="term" value="C:cytoplasm"/>
    <property type="evidence" value="ECO:0007669"/>
    <property type="project" value="UniProtKB-SubCell"/>
</dbReference>
<keyword evidence="7 15" id="KW-0227">DNA damage</keyword>
<keyword evidence="13 15" id="KW-0131">Cell cycle</keyword>
<evidence type="ECO:0000256" key="3">
    <source>
        <dbReference type="ARBA" id="ARBA00022490"/>
    </source>
</evidence>
<dbReference type="GO" id="GO:0006325">
    <property type="term" value="P:chromatin organization"/>
    <property type="evidence" value="ECO:0007669"/>
    <property type="project" value="UniProtKB-UniRule"/>
</dbReference>
<reference evidence="16" key="1">
    <citation type="submission" date="2017-11" db="EMBL/GenBank/DDBJ databases">
        <title>The sensing device of the deep-sea amphipod.</title>
        <authorList>
            <person name="Kobayashi H."/>
            <person name="Nagahama T."/>
            <person name="Arai W."/>
            <person name="Sasagawa Y."/>
            <person name="Umeda M."/>
            <person name="Hayashi T."/>
            <person name="Nikaido I."/>
            <person name="Watanabe H."/>
            <person name="Oguri K."/>
            <person name="Kitazato H."/>
            <person name="Fujioka K."/>
            <person name="Kido Y."/>
            <person name="Takami H."/>
        </authorList>
    </citation>
    <scope>NUCLEOTIDE SEQUENCE</scope>
    <source>
        <tissue evidence="16">Whole body</tissue>
    </source>
</reference>
<evidence type="ECO:0000256" key="8">
    <source>
        <dbReference type="ARBA" id="ARBA00022776"/>
    </source>
</evidence>
<proteinExistence type="evidence at transcript level"/>
<dbReference type="EMBL" id="IACT01001267">
    <property type="protein sequence ID" value="LAC20624.1"/>
    <property type="molecule type" value="mRNA"/>
</dbReference>
<name>A0A6A7FQY6_9CRUS</name>
<evidence type="ECO:0000256" key="2">
    <source>
        <dbReference type="ARBA" id="ARBA00019438"/>
    </source>
</evidence>
<evidence type="ECO:0000256" key="7">
    <source>
        <dbReference type="ARBA" id="ARBA00022763"/>
    </source>
</evidence>
<evidence type="ECO:0000256" key="15">
    <source>
        <dbReference type="RuleBase" id="RU368019"/>
    </source>
</evidence>
<keyword evidence="9 15" id="KW-0833">Ubl conjugation pathway</keyword>
<keyword evidence="11 15" id="KW-0234">DNA repair</keyword>
<keyword evidence="6" id="KW-0677">Repeat</keyword>
<evidence type="ECO:0000256" key="5">
    <source>
        <dbReference type="ARBA" id="ARBA00022703"/>
    </source>
</evidence>
<evidence type="ECO:0000256" key="9">
    <source>
        <dbReference type="ARBA" id="ARBA00022786"/>
    </source>
</evidence>
<dbReference type="GO" id="GO:0031593">
    <property type="term" value="F:polyubiquitin modification-dependent protein binding"/>
    <property type="evidence" value="ECO:0007669"/>
    <property type="project" value="UniProtKB-UniRule"/>
</dbReference>
<dbReference type="PANTHER" id="PTHR15189:SF7">
    <property type="entry name" value="BRISC AND BRCA1-A COMPLEX MEMBER 2"/>
    <property type="match status" value="1"/>
</dbReference>
<comment type="subunit">
    <text evidence="15">Component of the ARISC complex. Component of the BRCA1-A complex. Component of the BRISC complex. Binds polyubiquitin.</text>
</comment>
<dbReference type="GO" id="GO:0070552">
    <property type="term" value="C:BRISC complex"/>
    <property type="evidence" value="ECO:0007669"/>
    <property type="project" value="UniProtKB-UniRule"/>
</dbReference>
<comment type="domain">
    <text evidence="15">Contains 2 ubiquitin-conjugating enzyme family-like (UEV-like) regions. These regions lack the critical Cys residues required for ubiquitination but retain the ability to bind ubiquitin.</text>
</comment>
<keyword evidence="10 15" id="KW-0156">Chromatin regulator</keyword>
<evidence type="ECO:0000256" key="11">
    <source>
        <dbReference type="ARBA" id="ARBA00023204"/>
    </source>
</evidence>
<keyword evidence="8 15" id="KW-0498">Mitosis</keyword>
<dbReference type="GO" id="GO:0051301">
    <property type="term" value="P:cell division"/>
    <property type="evidence" value="ECO:0007669"/>
    <property type="project" value="UniProtKB-UniRule"/>
</dbReference>
<organism evidence="16">
    <name type="scientific">Hirondellea gigas</name>
    <dbReference type="NCBI Taxonomy" id="1518452"/>
    <lineage>
        <taxon>Eukaryota</taxon>
        <taxon>Metazoa</taxon>
        <taxon>Ecdysozoa</taxon>
        <taxon>Arthropoda</taxon>
        <taxon>Crustacea</taxon>
        <taxon>Multicrustacea</taxon>
        <taxon>Malacostraca</taxon>
        <taxon>Eumalacostraca</taxon>
        <taxon>Peracarida</taxon>
        <taxon>Amphipoda</taxon>
        <taxon>Amphilochidea</taxon>
        <taxon>Lysianassida</taxon>
        <taxon>Lysianassidira</taxon>
        <taxon>Lysianassoidea</taxon>
        <taxon>Lysianassidae</taxon>
        <taxon>Hirondellea</taxon>
    </lineage>
</organism>
<dbReference type="GO" id="GO:0007095">
    <property type="term" value="P:mitotic G2 DNA damage checkpoint signaling"/>
    <property type="evidence" value="ECO:0007669"/>
    <property type="project" value="UniProtKB-UniRule"/>
</dbReference>
<dbReference type="GO" id="GO:0045739">
    <property type="term" value="P:positive regulation of DNA repair"/>
    <property type="evidence" value="ECO:0007669"/>
    <property type="project" value="UniProtKB-UniRule"/>
</dbReference>
<evidence type="ECO:0000256" key="6">
    <source>
        <dbReference type="ARBA" id="ARBA00022737"/>
    </source>
</evidence>
<accession>A0A6A7FQY6</accession>
<evidence type="ECO:0000256" key="14">
    <source>
        <dbReference type="ARBA" id="ARBA00025766"/>
    </source>
</evidence>
<dbReference type="GO" id="GO:0006302">
    <property type="term" value="P:double-strand break repair"/>
    <property type="evidence" value="ECO:0007669"/>
    <property type="project" value="UniProtKB-UniRule"/>
</dbReference>
<keyword evidence="12 15" id="KW-0539">Nucleus</keyword>
<dbReference type="GO" id="GO:0006915">
    <property type="term" value="P:apoptotic process"/>
    <property type="evidence" value="ECO:0007669"/>
    <property type="project" value="UniProtKB-UniRule"/>
</dbReference>
<comment type="subcellular location">
    <subcellularLocation>
        <location evidence="15">Cytoplasm</location>
    </subcellularLocation>
    <subcellularLocation>
        <location evidence="1 15">Nucleus</location>
    </subcellularLocation>
    <text evidence="15">Localizes at sites of DNA damage at double-strand breaks (DSBs).</text>
</comment>
<evidence type="ECO:0000256" key="12">
    <source>
        <dbReference type="ARBA" id="ARBA00023242"/>
    </source>
</evidence>
<sequence>MFFKVFLFFTEVGKSGTYRNQLDFLLMKLDLIMPSPSLKSLEEISSKKIQQQIDYFTSCKMPGLLSGFSSKEERNDDNKKECWNSSVKWFSGGSEHSTGREGGCEVGFRLCYAGRVLGVRLFFTPRQPWMPPDLYIDDKQFMDAITLEMVQEQLSSLVHWPECRTNCVAELAEQIYKLYKKYQLSRLHNQTAESNKLLEECKAICESLDITEDDTEVLLCAGEQVLCVKLPINFDLPPPLFTEDAGEASCVLHIAANSSKAGSLVATLRVSPKADSLLCGPDGEDRICLPPIPEQRNNEKSGEFLVSYTEDIVQIINARIKQVHQSFETRKQIVAQLLCQYDASISQYDAVRFNTVELLLLTEEEDFHYLVDIVFPRCFPQVCARVMLRSICQKEGEKQEAALVPPFNHKPKGEPDEMLEAILRSATDFAPVFRRQCNNRRILAL</sequence>
<evidence type="ECO:0000256" key="1">
    <source>
        <dbReference type="ARBA" id="ARBA00004123"/>
    </source>
</evidence>
<comment type="function">
    <text evidence="15">May play a role in homeostasis or cellular differentiation in cells of neural, epithelial and germline origins. May also act as a death receptor-associated anti-apoptotic protein, which inhibits the mitochondrial apoptotic pathway.</text>
</comment>
<dbReference type="InterPro" id="IPR010358">
    <property type="entry name" value="BRE"/>
</dbReference>
<keyword evidence="5 15" id="KW-0053">Apoptosis</keyword>